<dbReference type="InterPro" id="IPR029063">
    <property type="entry name" value="SAM-dependent_MTases_sf"/>
</dbReference>
<sequence length="269" mass="30777">MYSSVQLAKKYITYWLKASNGKGHGTHSPFVFDFIKNVLNKKPHQSDVGGIEQIRHSLQEDNRLLTLQDFGAGSSIENIKQRRVSSIAKNSLKSEKCAQLIYKIVKYYQPKTILELGTCLGITTSYLASANKWAAVHTMEGAHEVAQVAKDIFKKQSLDNIQITEGNFDDTLPAFIENFSKQHEGLDFAFIDGNHREAPTVSYFHALKPLLHKDSIVVFDDIHWSEGMERAWEKIKNDDDVTLSIDLFFIGIVFFKKEFKVKQHFTIRY</sequence>
<dbReference type="Pfam" id="PF13578">
    <property type="entry name" value="Methyltransf_24"/>
    <property type="match status" value="1"/>
</dbReference>
<evidence type="ECO:0000313" key="1">
    <source>
        <dbReference type="EMBL" id="MCU7694106.1"/>
    </source>
</evidence>
<dbReference type="SUPFAM" id="SSF53335">
    <property type="entry name" value="S-adenosyl-L-methionine-dependent methyltransferases"/>
    <property type="match status" value="1"/>
</dbReference>
<gene>
    <name evidence="1" type="ORF">OD355_06200</name>
</gene>
<proteinExistence type="predicted"/>
<evidence type="ECO:0000313" key="2">
    <source>
        <dbReference type="Proteomes" id="UP001209317"/>
    </source>
</evidence>
<dbReference type="AlphaFoldDB" id="A0AAE3LMP5"/>
<organism evidence="1 2">
    <name type="scientific">Haoranjiania flava</name>
    <dbReference type="NCBI Taxonomy" id="1856322"/>
    <lineage>
        <taxon>Bacteria</taxon>
        <taxon>Pseudomonadati</taxon>
        <taxon>Bacteroidota</taxon>
        <taxon>Chitinophagia</taxon>
        <taxon>Chitinophagales</taxon>
        <taxon>Chitinophagaceae</taxon>
        <taxon>Haoranjiania</taxon>
    </lineage>
</organism>
<name>A0AAE3LMP5_9BACT</name>
<protein>
    <submittedName>
        <fullName evidence="1">Class I SAM-dependent methyltransferase</fullName>
    </submittedName>
</protein>
<dbReference type="GO" id="GO:0032259">
    <property type="term" value="P:methylation"/>
    <property type="evidence" value="ECO:0007669"/>
    <property type="project" value="UniProtKB-KW"/>
</dbReference>
<dbReference type="GO" id="GO:0008168">
    <property type="term" value="F:methyltransferase activity"/>
    <property type="evidence" value="ECO:0007669"/>
    <property type="project" value="UniProtKB-KW"/>
</dbReference>
<comment type="caution">
    <text evidence="1">The sequence shown here is derived from an EMBL/GenBank/DDBJ whole genome shotgun (WGS) entry which is preliminary data.</text>
</comment>
<dbReference type="PANTHER" id="PTHR43167:SF1">
    <property type="entry name" value="PUTATIVE (AFU_ORTHOLOGUE AFUA_6G01830)-RELATED"/>
    <property type="match status" value="1"/>
</dbReference>
<dbReference type="PANTHER" id="PTHR43167">
    <property type="entry name" value="PUTATIVE (AFU_ORTHOLOGUE AFUA_6G01830)-RELATED"/>
    <property type="match status" value="1"/>
</dbReference>
<keyword evidence="2" id="KW-1185">Reference proteome</keyword>
<dbReference type="EMBL" id="JAOTPL010000006">
    <property type="protein sequence ID" value="MCU7694106.1"/>
    <property type="molecule type" value="Genomic_DNA"/>
</dbReference>
<dbReference type="Gene3D" id="3.40.50.150">
    <property type="entry name" value="Vaccinia Virus protein VP39"/>
    <property type="match status" value="1"/>
</dbReference>
<keyword evidence="1" id="KW-0489">Methyltransferase</keyword>
<reference evidence="1" key="1">
    <citation type="submission" date="2022-10" db="EMBL/GenBank/DDBJ databases">
        <authorList>
            <person name="Kim H.S."/>
            <person name="Kim J.-S."/>
            <person name="Suh M.K."/>
            <person name="Eom M.K."/>
            <person name="Lee J.-S."/>
        </authorList>
    </citation>
    <scope>NUCLEOTIDE SEQUENCE</scope>
    <source>
        <strain evidence="1">LIP-5</strain>
    </source>
</reference>
<accession>A0AAE3LMP5</accession>
<keyword evidence="1" id="KW-0808">Transferase</keyword>
<dbReference type="Proteomes" id="UP001209317">
    <property type="component" value="Unassembled WGS sequence"/>
</dbReference>
<dbReference type="RefSeq" id="WP_263037591.1">
    <property type="nucleotide sequence ID" value="NZ_JAOTPL010000006.1"/>
</dbReference>